<dbReference type="PANTHER" id="PTHR47926:SF393">
    <property type="entry name" value="REPEAT-CONTAINING PROTEIN, PUTATIVE-RELATED"/>
    <property type="match status" value="1"/>
</dbReference>
<organism evidence="3">
    <name type="scientific">Salvia splendens</name>
    <name type="common">Scarlet sage</name>
    <dbReference type="NCBI Taxonomy" id="180675"/>
    <lineage>
        <taxon>Eukaryota</taxon>
        <taxon>Viridiplantae</taxon>
        <taxon>Streptophyta</taxon>
        <taxon>Embryophyta</taxon>
        <taxon>Tracheophyta</taxon>
        <taxon>Spermatophyta</taxon>
        <taxon>Magnoliopsida</taxon>
        <taxon>eudicotyledons</taxon>
        <taxon>Gunneridae</taxon>
        <taxon>Pentapetalae</taxon>
        <taxon>asterids</taxon>
        <taxon>lamiids</taxon>
        <taxon>Lamiales</taxon>
        <taxon>Lamiaceae</taxon>
        <taxon>Nepetoideae</taxon>
        <taxon>Mentheae</taxon>
        <taxon>Salviinae</taxon>
        <taxon>Salvia</taxon>
        <taxon>Salvia subgen. Calosphace</taxon>
        <taxon>core Calosphace</taxon>
    </lineage>
</organism>
<reference evidence="3" key="1">
    <citation type="submission" date="2018-01" db="EMBL/GenBank/DDBJ databases">
        <authorList>
            <person name="Mao J.F."/>
        </authorList>
    </citation>
    <scope>NUCLEOTIDE SEQUENCE</scope>
    <source>
        <strain evidence="3">Huo1</strain>
        <tissue evidence="3">Leaf</tissue>
    </source>
</reference>
<dbReference type="InterPro" id="IPR046960">
    <property type="entry name" value="PPR_At4g14850-like_plant"/>
</dbReference>
<evidence type="ECO:0000313" key="4">
    <source>
        <dbReference type="Proteomes" id="UP000298416"/>
    </source>
</evidence>
<sequence length="117" mass="12819">MVLFSAMVSEGFEPSGVVLASVLSACAQSSCSSLGKEIHAYIDDKGVEMNVILGTALINMYAKNGELIEARRIFDGLRERNAATWNAMICGLAPPRPRQRSHPYVCRDGERERESEA</sequence>
<dbReference type="Pfam" id="PF01535">
    <property type="entry name" value="PPR"/>
    <property type="match status" value="1"/>
</dbReference>
<keyword evidence="4" id="KW-1185">Reference proteome</keyword>
<evidence type="ECO:0000313" key="3">
    <source>
        <dbReference type="EMBL" id="KAG6400698.1"/>
    </source>
</evidence>
<dbReference type="Proteomes" id="UP000298416">
    <property type="component" value="Unassembled WGS sequence"/>
</dbReference>
<evidence type="ECO:0000256" key="2">
    <source>
        <dbReference type="SAM" id="MobiDB-lite"/>
    </source>
</evidence>
<dbReference type="Gene3D" id="1.25.40.10">
    <property type="entry name" value="Tetratricopeptide repeat domain"/>
    <property type="match status" value="1"/>
</dbReference>
<dbReference type="NCBIfam" id="TIGR00756">
    <property type="entry name" value="PPR"/>
    <property type="match status" value="1"/>
</dbReference>
<dbReference type="InterPro" id="IPR002885">
    <property type="entry name" value="PPR_rpt"/>
</dbReference>
<dbReference type="GO" id="GO:0009451">
    <property type="term" value="P:RNA modification"/>
    <property type="evidence" value="ECO:0007669"/>
    <property type="project" value="InterPro"/>
</dbReference>
<keyword evidence="1" id="KW-0677">Repeat</keyword>
<name>A0A8X8WV56_SALSN</name>
<evidence type="ECO:0008006" key="5">
    <source>
        <dbReference type="Google" id="ProtNLM"/>
    </source>
</evidence>
<dbReference type="GO" id="GO:0003723">
    <property type="term" value="F:RNA binding"/>
    <property type="evidence" value="ECO:0007669"/>
    <property type="project" value="InterPro"/>
</dbReference>
<evidence type="ECO:0000256" key="1">
    <source>
        <dbReference type="ARBA" id="ARBA00022737"/>
    </source>
</evidence>
<protein>
    <recommendedName>
        <fullName evidence="5">Pentatricopeptide repeat-containing protein</fullName>
    </recommendedName>
</protein>
<feature type="region of interest" description="Disordered" evidence="2">
    <location>
        <begin position="95"/>
        <end position="117"/>
    </location>
</feature>
<comment type="caution">
    <text evidence="3">The sequence shown here is derived from an EMBL/GenBank/DDBJ whole genome shotgun (WGS) entry which is preliminary data.</text>
</comment>
<gene>
    <name evidence="3" type="ORF">SASPL_137540</name>
</gene>
<proteinExistence type="predicted"/>
<accession>A0A8X8WV56</accession>
<dbReference type="PANTHER" id="PTHR47926">
    <property type="entry name" value="PENTATRICOPEPTIDE REPEAT-CONTAINING PROTEIN"/>
    <property type="match status" value="1"/>
</dbReference>
<feature type="compositionally biased region" description="Basic and acidic residues" evidence="2">
    <location>
        <begin position="105"/>
        <end position="117"/>
    </location>
</feature>
<reference evidence="3" key="2">
    <citation type="submission" date="2020-08" db="EMBL/GenBank/DDBJ databases">
        <title>Plant Genome Project.</title>
        <authorList>
            <person name="Zhang R.-G."/>
        </authorList>
    </citation>
    <scope>NUCLEOTIDE SEQUENCE</scope>
    <source>
        <strain evidence="3">Huo1</strain>
        <tissue evidence="3">Leaf</tissue>
    </source>
</reference>
<dbReference type="AlphaFoldDB" id="A0A8X8WV56"/>
<dbReference type="EMBL" id="PNBA02000014">
    <property type="protein sequence ID" value="KAG6400698.1"/>
    <property type="molecule type" value="Genomic_DNA"/>
</dbReference>
<dbReference type="InterPro" id="IPR011990">
    <property type="entry name" value="TPR-like_helical_dom_sf"/>
</dbReference>